<keyword evidence="2" id="KW-0812">Transmembrane</keyword>
<dbReference type="OrthoDB" id="424985at2"/>
<evidence type="ECO:0000256" key="2">
    <source>
        <dbReference type="SAM" id="Phobius"/>
    </source>
</evidence>
<comment type="similarity">
    <text evidence="1">Belongs to the ycf20 family.</text>
</comment>
<proteinExistence type="inferred from homology"/>
<feature type="transmembrane region" description="Helical" evidence="2">
    <location>
        <begin position="87"/>
        <end position="108"/>
    </location>
</feature>
<dbReference type="AlphaFoldDB" id="A0A0F5YF07"/>
<sequence>MQNTRLNRLTNVLSERLGRWLRNPWRRISLLTISLLLGSFLGIVISTIAGQESQWDVIAALFVLLFTEAVSWLTYRRKPQIRQPLWIENLNALKIGTIYSLFLLAFLLGS</sequence>
<evidence type="ECO:0000256" key="1">
    <source>
        <dbReference type="ARBA" id="ARBA00009846"/>
    </source>
</evidence>
<reference evidence="3 4" key="1">
    <citation type="submission" date="2015-06" db="EMBL/GenBank/DDBJ databases">
        <title>Draft genome assembly of filamentous brackish cyanobacterium Limnoraphis robusta strain CS-951.</title>
        <authorList>
            <person name="Willis A."/>
            <person name="Parks M."/>
            <person name="Burford M.A."/>
        </authorList>
    </citation>
    <scope>NUCLEOTIDE SEQUENCE [LARGE SCALE GENOMIC DNA]</scope>
    <source>
        <strain evidence="3 4">CS-951</strain>
    </source>
</reference>
<dbReference type="PATRIC" id="fig|1637645.4.peg.1230"/>
<name>A0A0F5YF07_9CYAN</name>
<evidence type="ECO:0000313" key="3">
    <source>
        <dbReference type="EMBL" id="KKD36805.1"/>
    </source>
</evidence>
<organism evidence="3 4">
    <name type="scientific">Limnoraphis robusta CS-951</name>
    <dbReference type="NCBI Taxonomy" id="1637645"/>
    <lineage>
        <taxon>Bacteria</taxon>
        <taxon>Bacillati</taxon>
        <taxon>Cyanobacteriota</taxon>
        <taxon>Cyanophyceae</taxon>
        <taxon>Oscillatoriophycideae</taxon>
        <taxon>Oscillatoriales</taxon>
        <taxon>Sirenicapillariaceae</taxon>
        <taxon>Limnoraphis</taxon>
    </lineage>
</organism>
<dbReference type="PANTHER" id="PTHR33787">
    <property type="match status" value="1"/>
</dbReference>
<dbReference type="Pfam" id="PF04483">
    <property type="entry name" value="DUF565"/>
    <property type="match status" value="1"/>
</dbReference>
<dbReference type="EMBL" id="LATL02000066">
    <property type="protein sequence ID" value="KKD36805.1"/>
    <property type="molecule type" value="Genomic_DNA"/>
</dbReference>
<comment type="caution">
    <text evidence="3">The sequence shown here is derived from an EMBL/GenBank/DDBJ whole genome shotgun (WGS) entry which is preliminary data.</text>
</comment>
<accession>A0A0F5YF07</accession>
<evidence type="ECO:0008006" key="5">
    <source>
        <dbReference type="Google" id="ProtNLM"/>
    </source>
</evidence>
<feature type="transmembrane region" description="Helical" evidence="2">
    <location>
        <begin position="28"/>
        <end position="49"/>
    </location>
</feature>
<gene>
    <name evidence="3" type="ORF">WN50_17780</name>
</gene>
<feature type="transmembrane region" description="Helical" evidence="2">
    <location>
        <begin position="55"/>
        <end position="75"/>
    </location>
</feature>
<keyword evidence="2" id="KW-1133">Transmembrane helix</keyword>
<keyword evidence="2" id="KW-0472">Membrane</keyword>
<protein>
    <recommendedName>
        <fullName evidence="5">DUF565 domain-containing protein</fullName>
    </recommendedName>
</protein>
<dbReference type="PANTHER" id="PTHR33787:SF5">
    <property type="entry name" value="YCF20-LIKE PROTEIN"/>
    <property type="match status" value="1"/>
</dbReference>
<dbReference type="InterPro" id="IPR007572">
    <property type="entry name" value="Uncharacterised_Ycf20"/>
</dbReference>
<dbReference type="Proteomes" id="UP000033607">
    <property type="component" value="Unassembled WGS sequence"/>
</dbReference>
<dbReference type="RefSeq" id="WP_046279914.1">
    <property type="nucleotide sequence ID" value="NZ_LATL02000066.1"/>
</dbReference>
<evidence type="ECO:0000313" key="4">
    <source>
        <dbReference type="Proteomes" id="UP000033607"/>
    </source>
</evidence>